<proteinExistence type="predicted"/>
<evidence type="ECO:0000256" key="4">
    <source>
        <dbReference type="ARBA" id="ARBA00022989"/>
    </source>
</evidence>
<dbReference type="GO" id="GO:0005886">
    <property type="term" value="C:plasma membrane"/>
    <property type="evidence" value="ECO:0007669"/>
    <property type="project" value="UniProtKB-SubCell"/>
</dbReference>
<evidence type="ECO:0000313" key="9">
    <source>
        <dbReference type="Proteomes" id="UP000592181"/>
    </source>
</evidence>
<dbReference type="CDD" id="cd17324">
    <property type="entry name" value="MFS_NepI_like"/>
    <property type="match status" value="1"/>
</dbReference>
<feature type="domain" description="Major facilitator superfamily (MFS) profile" evidence="7">
    <location>
        <begin position="10"/>
        <end position="386"/>
    </location>
</feature>
<sequence>MQSQTRSRLWLGVLFVATLALGTDEFVIAGVLPEVAADLRVSTGAAGQLVTAFALSFAVGTPLLAVWLDRCPRRPVLALGLAAFVLVNLGCALAPDLTSLLVLRALAGLSAGVVSTSAFAIAADAAPPGRQGRYLAVVTAGLTVALFTGVPVGAWLAELVDWRATFVLIGAVATLAAVVAVSTLPPLPGAPVTTLAARLTPLRRPALARLVAAITLCGTGGLMFYTYLGPVSALSVGSDQALPLLLLLVGLVGVVAAVGSGRLTDSLGPRRARLLIIGGHAALLLAIAAVAAGGGPGWVFVVLVGLWSLAAWALSPPMQASALAAAPETPMTAVSLIISGLYLGTAGAGALGGLVVDRLGAEAVPLVGAAALLGALVLAWEAPSALARCRAPEQAVGARD</sequence>
<accession>A0A852X7W9</accession>
<feature type="transmembrane region" description="Helical" evidence="6">
    <location>
        <begin position="45"/>
        <end position="68"/>
    </location>
</feature>
<evidence type="ECO:0000256" key="5">
    <source>
        <dbReference type="ARBA" id="ARBA00023136"/>
    </source>
</evidence>
<keyword evidence="4 6" id="KW-1133">Transmembrane helix</keyword>
<dbReference type="RefSeq" id="WP_179463689.1">
    <property type="nucleotide sequence ID" value="NZ_JACBZX010000001.1"/>
</dbReference>
<feature type="transmembrane region" description="Helical" evidence="6">
    <location>
        <begin position="75"/>
        <end position="95"/>
    </location>
</feature>
<feature type="transmembrane region" description="Helical" evidence="6">
    <location>
        <begin position="298"/>
        <end position="315"/>
    </location>
</feature>
<keyword evidence="3 6" id="KW-0812">Transmembrane</keyword>
<evidence type="ECO:0000256" key="3">
    <source>
        <dbReference type="ARBA" id="ARBA00022692"/>
    </source>
</evidence>
<feature type="transmembrane region" description="Helical" evidence="6">
    <location>
        <begin position="101"/>
        <end position="122"/>
    </location>
</feature>
<evidence type="ECO:0000256" key="1">
    <source>
        <dbReference type="ARBA" id="ARBA00004651"/>
    </source>
</evidence>
<protein>
    <submittedName>
        <fullName evidence="8">Multidrug resistance protein</fullName>
    </submittedName>
</protein>
<feature type="transmembrane region" description="Helical" evidence="6">
    <location>
        <begin position="272"/>
        <end position="292"/>
    </location>
</feature>
<evidence type="ECO:0000256" key="2">
    <source>
        <dbReference type="ARBA" id="ARBA00022475"/>
    </source>
</evidence>
<dbReference type="SUPFAM" id="SSF103473">
    <property type="entry name" value="MFS general substrate transporter"/>
    <property type="match status" value="1"/>
</dbReference>
<feature type="transmembrane region" description="Helical" evidence="6">
    <location>
        <begin position="206"/>
        <end position="228"/>
    </location>
</feature>
<name>A0A852X7W9_9MICO</name>
<dbReference type="GO" id="GO:0022857">
    <property type="term" value="F:transmembrane transporter activity"/>
    <property type="evidence" value="ECO:0007669"/>
    <property type="project" value="InterPro"/>
</dbReference>
<feature type="transmembrane region" description="Helical" evidence="6">
    <location>
        <begin position="362"/>
        <end position="380"/>
    </location>
</feature>
<dbReference type="PANTHER" id="PTHR43124">
    <property type="entry name" value="PURINE EFFLUX PUMP PBUE"/>
    <property type="match status" value="1"/>
</dbReference>
<dbReference type="InterPro" id="IPR050189">
    <property type="entry name" value="MFS_Efflux_Transporters"/>
</dbReference>
<gene>
    <name evidence="8" type="ORF">BJY28_002976</name>
</gene>
<dbReference type="InterPro" id="IPR036259">
    <property type="entry name" value="MFS_trans_sf"/>
</dbReference>
<dbReference type="Pfam" id="PF07690">
    <property type="entry name" value="MFS_1"/>
    <property type="match status" value="1"/>
</dbReference>
<keyword evidence="5 6" id="KW-0472">Membrane</keyword>
<evidence type="ECO:0000256" key="6">
    <source>
        <dbReference type="SAM" id="Phobius"/>
    </source>
</evidence>
<feature type="transmembrane region" description="Helical" evidence="6">
    <location>
        <begin position="134"/>
        <end position="156"/>
    </location>
</feature>
<evidence type="ECO:0000259" key="7">
    <source>
        <dbReference type="PROSITE" id="PS50850"/>
    </source>
</evidence>
<evidence type="ECO:0000313" key="8">
    <source>
        <dbReference type="EMBL" id="NYG38507.1"/>
    </source>
</evidence>
<feature type="transmembrane region" description="Helical" evidence="6">
    <location>
        <begin position="162"/>
        <end position="185"/>
    </location>
</feature>
<reference evidence="8 9" key="1">
    <citation type="submission" date="2020-07" db="EMBL/GenBank/DDBJ databases">
        <title>Sequencing the genomes of 1000 actinobacteria strains.</title>
        <authorList>
            <person name="Klenk H.-P."/>
        </authorList>
    </citation>
    <scope>NUCLEOTIDE SEQUENCE [LARGE SCALE GENOMIC DNA]</scope>
    <source>
        <strain evidence="8 9">DSM 24723</strain>
    </source>
</reference>
<comment type="subcellular location">
    <subcellularLocation>
        <location evidence="1">Cell membrane</location>
        <topology evidence="1">Multi-pass membrane protein</topology>
    </subcellularLocation>
</comment>
<keyword evidence="9" id="KW-1185">Reference proteome</keyword>
<dbReference type="Proteomes" id="UP000592181">
    <property type="component" value="Unassembled WGS sequence"/>
</dbReference>
<dbReference type="AlphaFoldDB" id="A0A852X7W9"/>
<dbReference type="Gene3D" id="1.20.1250.20">
    <property type="entry name" value="MFS general substrate transporter like domains"/>
    <property type="match status" value="1"/>
</dbReference>
<dbReference type="EMBL" id="JACBZX010000001">
    <property type="protein sequence ID" value="NYG38507.1"/>
    <property type="molecule type" value="Genomic_DNA"/>
</dbReference>
<dbReference type="InterPro" id="IPR011701">
    <property type="entry name" value="MFS"/>
</dbReference>
<keyword evidence="2" id="KW-1003">Cell membrane</keyword>
<organism evidence="8 9">
    <name type="scientific">Janibacter alkaliphilus</name>
    <dbReference type="NCBI Taxonomy" id="1069963"/>
    <lineage>
        <taxon>Bacteria</taxon>
        <taxon>Bacillati</taxon>
        <taxon>Actinomycetota</taxon>
        <taxon>Actinomycetes</taxon>
        <taxon>Micrococcales</taxon>
        <taxon>Intrasporangiaceae</taxon>
        <taxon>Janibacter</taxon>
    </lineage>
</organism>
<feature type="transmembrane region" description="Helical" evidence="6">
    <location>
        <begin position="336"/>
        <end position="356"/>
    </location>
</feature>
<feature type="transmembrane region" description="Helical" evidence="6">
    <location>
        <begin position="240"/>
        <end position="260"/>
    </location>
</feature>
<dbReference type="PROSITE" id="PS50850">
    <property type="entry name" value="MFS"/>
    <property type="match status" value="1"/>
</dbReference>
<comment type="caution">
    <text evidence="8">The sequence shown here is derived from an EMBL/GenBank/DDBJ whole genome shotgun (WGS) entry which is preliminary data.</text>
</comment>
<dbReference type="InterPro" id="IPR020846">
    <property type="entry name" value="MFS_dom"/>
</dbReference>
<dbReference type="PANTHER" id="PTHR43124:SF10">
    <property type="entry name" value="PURINE EFFLUX PUMP PBUE"/>
    <property type="match status" value="1"/>
</dbReference>